<protein>
    <submittedName>
        <fullName evidence="1">Uncharacterized protein</fullName>
    </submittedName>
</protein>
<keyword evidence="2" id="KW-1185">Reference proteome</keyword>
<evidence type="ECO:0000313" key="1">
    <source>
        <dbReference type="EMBL" id="MEV4287379.1"/>
    </source>
</evidence>
<name>A0ABV3H4D4_9ACTN</name>
<organism evidence="1 2">
    <name type="scientific">Nonomuraea bangladeshensis</name>
    <dbReference type="NCBI Taxonomy" id="404385"/>
    <lineage>
        <taxon>Bacteria</taxon>
        <taxon>Bacillati</taxon>
        <taxon>Actinomycetota</taxon>
        <taxon>Actinomycetes</taxon>
        <taxon>Streptosporangiales</taxon>
        <taxon>Streptosporangiaceae</taxon>
        <taxon>Nonomuraea</taxon>
    </lineage>
</organism>
<comment type="caution">
    <text evidence="1">The sequence shown here is derived from an EMBL/GenBank/DDBJ whole genome shotgun (WGS) entry which is preliminary data.</text>
</comment>
<reference evidence="1 2" key="1">
    <citation type="submission" date="2024-06" db="EMBL/GenBank/DDBJ databases">
        <title>The Natural Products Discovery Center: Release of the First 8490 Sequenced Strains for Exploring Actinobacteria Biosynthetic Diversity.</title>
        <authorList>
            <person name="Kalkreuter E."/>
            <person name="Kautsar S.A."/>
            <person name="Yang D."/>
            <person name="Bader C.D."/>
            <person name="Teijaro C.N."/>
            <person name="Fluegel L."/>
            <person name="Davis C.M."/>
            <person name="Simpson J.R."/>
            <person name="Lauterbach L."/>
            <person name="Steele A.D."/>
            <person name="Gui C."/>
            <person name="Meng S."/>
            <person name="Li G."/>
            <person name="Viehrig K."/>
            <person name="Ye F."/>
            <person name="Su P."/>
            <person name="Kiefer A.F."/>
            <person name="Nichols A."/>
            <person name="Cepeda A.J."/>
            <person name="Yan W."/>
            <person name="Fan B."/>
            <person name="Jiang Y."/>
            <person name="Adhikari A."/>
            <person name="Zheng C.-J."/>
            <person name="Schuster L."/>
            <person name="Cowan T.M."/>
            <person name="Smanski M.J."/>
            <person name="Chevrette M.G."/>
            <person name="De Carvalho L.P.S."/>
            <person name="Shen B."/>
        </authorList>
    </citation>
    <scope>NUCLEOTIDE SEQUENCE [LARGE SCALE GENOMIC DNA]</scope>
    <source>
        <strain evidence="1 2">NPDC049574</strain>
    </source>
</reference>
<gene>
    <name evidence="1" type="ORF">AB0K40_17885</name>
</gene>
<dbReference type="RefSeq" id="WP_364450774.1">
    <property type="nucleotide sequence ID" value="NZ_JBFARM010000005.1"/>
</dbReference>
<accession>A0ABV3H4D4</accession>
<dbReference type="Proteomes" id="UP001552427">
    <property type="component" value="Unassembled WGS sequence"/>
</dbReference>
<proteinExistence type="predicted"/>
<sequence length="147" mass="16188">MTWETRDLPVLKAIVEMTDEGAWHIKPQEVAERTGLSQDDVEVAFAALAAEHPPFFSFIDATSLASKRREIGRVYNPTGHARRTVGTWPTAERLADRIIVGLERAADAEEDEEKRGRLKRMAAWFGGAGREVLIEVAGSAISKGMGL</sequence>
<dbReference type="EMBL" id="JBFARM010000005">
    <property type="protein sequence ID" value="MEV4287379.1"/>
    <property type="molecule type" value="Genomic_DNA"/>
</dbReference>
<evidence type="ECO:0000313" key="2">
    <source>
        <dbReference type="Proteomes" id="UP001552427"/>
    </source>
</evidence>